<dbReference type="InterPro" id="IPR018680">
    <property type="entry name" value="DUF2164"/>
</dbReference>
<dbReference type="KEGG" id="proo:MJB10_13490"/>
<protein>
    <submittedName>
        <fullName evidence="1">DUF2164 domain-containing protein</fullName>
    </submittedName>
</protein>
<dbReference type="RefSeq" id="WP_314795384.1">
    <property type="nucleotide sequence ID" value="NZ_CP130319.1"/>
</dbReference>
<reference evidence="1" key="1">
    <citation type="submission" date="2022-02" db="EMBL/GenBank/DDBJ databases">
        <title>Paenibacillus sp. MBLB1832 Whole Genome Shotgun Sequencing.</title>
        <authorList>
            <person name="Hwang C.Y."/>
            <person name="Cho E.-S."/>
            <person name="Seo M.-J."/>
        </authorList>
    </citation>
    <scope>NUCLEOTIDE SEQUENCE</scope>
    <source>
        <strain evidence="1">MBLB1832</strain>
    </source>
</reference>
<keyword evidence="2" id="KW-1185">Reference proteome</keyword>
<evidence type="ECO:0000313" key="1">
    <source>
        <dbReference type="EMBL" id="WNR42151.1"/>
    </source>
</evidence>
<dbReference type="AlphaFoldDB" id="A0AA96LJG4"/>
<proteinExistence type="predicted"/>
<sequence length="85" mass="9681">MKPIKLPKDEKEAIISDLQEHMDIEHGLELGHLAAEQLIDYMLGLLTSPIYNQAIEDALTAVRDRMSVLEDDLYAMKATKKSTRR</sequence>
<organism evidence="1 2">
    <name type="scientific">Paenibacillus roseopurpureus</name>
    <dbReference type="NCBI Taxonomy" id="2918901"/>
    <lineage>
        <taxon>Bacteria</taxon>
        <taxon>Bacillati</taxon>
        <taxon>Bacillota</taxon>
        <taxon>Bacilli</taxon>
        <taxon>Bacillales</taxon>
        <taxon>Paenibacillaceae</taxon>
        <taxon>Paenibacillus</taxon>
    </lineage>
</organism>
<name>A0AA96LJG4_9BACL</name>
<accession>A0AA96LJG4</accession>
<evidence type="ECO:0000313" key="2">
    <source>
        <dbReference type="Proteomes" id="UP001304650"/>
    </source>
</evidence>
<gene>
    <name evidence="1" type="ORF">MJB10_13490</name>
</gene>
<dbReference type="EMBL" id="CP130319">
    <property type="protein sequence ID" value="WNR42151.1"/>
    <property type="molecule type" value="Genomic_DNA"/>
</dbReference>
<dbReference type="Proteomes" id="UP001304650">
    <property type="component" value="Chromosome"/>
</dbReference>
<dbReference type="Pfam" id="PF09932">
    <property type="entry name" value="DUF2164"/>
    <property type="match status" value="1"/>
</dbReference>